<dbReference type="InterPro" id="IPR019127">
    <property type="entry name" value="Exosortase"/>
</dbReference>
<keyword evidence="2" id="KW-1003">Cell membrane</keyword>
<keyword evidence="6 8" id="KW-1133">Transmembrane helix</keyword>
<dbReference type="GO" id="GO:0008233">
    <property type="term" value="F:peptidase activity"/>
    <property type="evidence" value="ECO:0007669"/>
    <property type="project" value="UniProtKB-KW"/>
</dbReference>
<feature type="transmembrane region" description="Helical" evidence="8">
    <location>
        <begin position="87"/>
        <end position="104"/>
    </location>
</feature>
<evidence type="ECO:0000256" key="1">
    <source>
        <dbReference type="ARBA" id="ARBA00004651"/>
    </source>
</evidence>
<dbReference type="GO" id="GO:0006508">
    <property type="term" value="P:proteolysis"/>
    <property type="evidence" value="ECO:0007669"/>
    <property type="project" value="UniProtKB-KW"/>
</dbReference>
<keyword evidence="3" id="KW-0645">Protease</keyword>
<dbReference type="EMBL" id="CP157675">
    <property type="protein sequence ID" value="XBP70290.1"/>
    <property type="molecule type" value="Genomic_DNA"/>
</dbReference>
<name>A0AAU7LRP8_9BURK</name>
<feature type="transmembrane region" description="Helical" evidence="8">
    <location>
        <begin position="264"/>
        <end position="281"/>
    </location>
</feature>
<accession>A0AAU7LRP8</accession>
<keyword evidence="5" id="KW-0378">Hydrolase</keyword>
<dbReference type="NCBIfam" id="NF012182">
    <property type="entry name" value="exosortase_XrtQ"/>
    <property type="match status" value="1"/>
</dbReference>
<evidence type="ECO:0000256" key="6">
    <source>
        <dbReference type="ARBA" id="ARBA00022989"/>
    </source>
</evidence>
<proteinExistence type="predicted"/>
<keyword evidence="7 8" id="KW-0472">Membrane</keyword>
<dbReference type="NCBIfam" id="TIGR04178">
    <property type="entry name" value="exo_archaeo"/>
    <property type="match status" value="1"/>
</dbReference>
<feature type="transmembrane region" description="Helical" evidence="8">
    <location>
        <begin position="33"/>
        <end position="51"/>
    </location>
</feature>
<feature type="transmembrane region" description="Helical" evidence="8">
    <location>
        <begin position="200"/>
        <end position="219"/>
    </location>
</feature>
<feature type="transmembrane region" description="Helical" evidence="8">
    <location>
        <begin position="63"/>
        <end position="80"/>
    </location>
</feature>
<dbReference type="Pfam" id="PF09721">
    <property type="entry name" value="Exosortase_EpsH"/>
    <property type="match status" value="1"/>
</dbReference>
<feature type="transmembrane region" description="Helical" evidence="8">
    <location>
        <begin position="110"/>
        <end position="129"/>
    </location>
</feature>
<gene>
    <name evidence="9" type="primary">xrtQ</name>
    <name evidence="9" type="ORF">ABLV49_00170</name>
</gene>
<evidence type="ECO:0000256" key="7">
    <source>
        <dbReference type="ARBA" id="ARBA00023136"/>
    </source>
</evidence>
<dbReference type="AlphaFoldDB" id="A0AAU7LRP8"/>
<feature type="transmembrane region" description="Helical" evidence="8">
    <location>
        <begin position="136"/>
        <end position="156"/>
    </location>
</feature>
<comment type="subcellular location">
    <subcellularLocation>
        <location evidence="1">Cell membrane</location>
        <topology evidence="1">Multi-pass membrane protein</topology>
    </subcellularLocation>
</comment>
<protein>
    <submittedName>
        <fullName evidence="9">Exosortase Q</fullName>
    </submittedName>
</protein>
<feature type="transmembrane region" description="Helical" evidence="8">
    <location>
        <begin position="231"/>
        <end position="252"/>
    </location>
</feature>
<evidence type="ECO:0000256" key="3">
    <source>
        <dbReference type="ARBA" id="ARBA00022670"/>
    </source>
</evidence>
<dbReference type="RefSeq" id="WP_349279541.1">
    <property type="nucleotide sequence ID" value="NZ_CBCSCU010000005.1"/>
</dbReference>
<evidence type="ECO:0000256" key="5">
    <source>
        <dbReference type="ARBA" id="ARBA00022801"/>
    </source>
</evidence>
<dbReference type="GO" id="GO:0005886">
    <property type="term" value="C:plasma membrane"/>
    <property type="evidence" value="ECO:0007669"/>
    <property type="project" value="UniProtKB-SubCell"/>
</dbReference>
<evidence type="ECO:0000256" key="4">
    <source>
        <dbReference type="ARBA" id="ARBA00022692"/>
    </source>
</evidence>
<evidence type="ECO:0000256" key="8">
    <source>
        <dbReference type="SAM" id="Phobius"/>
    </source>
</evidence>
<evidence type="ECO:0000256" key="2">
    <source>
        <dbReference type="ARBA" id="ARBA00022475"/>
    </source>
</evidence>
<keyword evidence="4 8" id="KW-0812">Transmembrane</keyword>
<organism evidence="9">
    <name type="scientific">Polaromonas hydrogenivorans</name>
    <dbReference type="NCBI Taxonomy" id="335476"/>
    <lineage>
        <taxon>Bacteria</taxon>
        <taxon>Pseudomonadati</taxon>
        <taxon>Pseudomonadota</taxon>
        <taxon>Betaproteobacteria</taxon>
        <taxon>Burkholderiales</taxon>
        <taxon>Comamonadaceae</taxon>
        <taxon>Polaromonas</taxon>
    </lineage>
</organism>
<reference evidence="9" key="1">
    <citation type="submission" date="2024-05" db="EMBL/GenBank/DDBJ databases">
        <authorList>
            <person name="Bunk B."/>
            <person name="Swiderski J."/>
            <person name="Sproer C."/>
            <person name="Thiel V."/>
        </authorList>
    </citation>
    <scope>NUCLEOTIDE SEQUENCE</scope>
    <source>
        <strain evidence="9">DSM 17735</strain>
    </source>
</reference>
<dbReference type="InterPro" id="IPR026392">
    <property type="entry name" value="Exo/Archaeosortase_dom"/>
</dbReference>
<evidence type="ECO:0000313" key="9">
    <source>
        <dbReference type="EMBL" id="XBP70290.1"/>
    </source>
</evidence>
<sequence>MPLTQTRKLPGYSGLPASPGFVRLGIRIDTAPAWLWLALLAATLWPTWLWMGRRMLDHSDDPLGLLALAALGLLVARHRLRLRSSPRLAWFALALAGAVAATAAQGLLPALVVSLLALLALAAGLAAFLPAGVASAPVVGLSVLALPLLASLQFYAGFPLRVITAEASRWLLLASHEVERSGASLRVDGHPVIVDAPCSGVQMAWLGYFTACVVTLYLGRANRSFFTRLPAVGVLVLAGNIVRNTLLVAAEASGNHLPGWAHESVGLVALAAVCGAIAFVMSRPEGGLRA</sequence>